<dbReference type="InterPro" id="IPR039757">
    <property type="entry name" value="EIF2D"/>
</dbReference>
<dbReference type="Gene3D" id="3.30.780.10">
    <property type="entry name" value="SUI1-like domain"/>
    <property type="match status" value="1"/>
</dbReference>
<dbReference type="PROSITE" id="PS50296">
    <property type="entry name" value="SUI1"/>
    <property type="match status" value="1"/>
</dbReference>
<feature type="compositionally biased region" description="Low complexity" evidence="1">
    <location>
        <begin position="402"/>
        <end position="416"/>
    </location>
</feature>
<dbReference type="InterPro" id="IPR058886">
    <property type="entry name" value="SWIB_eIF2D"/>
</dbReference>
<dbReference type="Pfam" id="PF25304">
    <property type="entry name" value="WHD_eIF2D"/>
    <property type="match status" value="1"/>
</dbReference>
<proteinExistence type="predicted"/>
<dbReference type="GO" id="GO:0001731">
    <property type="term" value="P:formation of translation preinitiation complex"/>
    <property type="evidence" value="ECO:0007669"/>
    <property type="project" value="InterPro"/>
</dbReference>
<feature type="region of interest" description="Disordered" evidence="1">
    <location>
        <begin position="399"/>
        <end position="421"/>
    </location>
</feature>
<sequence>MFKKKPNVKPLAPIRSSDRRKIADQIIQDYGLAIKVSDTATDDEKIAATAKHTQLRNSLLPDNVQSGRFTTTQGPDLKPVSGTSYVGSHVSGQDTRVLWFALEGKMYPSIYSLWQNPGLVPLLHTPEMVVDKLKSGADLMIPGLAGPPFPQKATKGATVAVASLDSPSVPVAVGICAIDIAGLTSTRGAKGHAVETLHWAGDEVWSYSTSGKPGRPPPSEIAEWLSKDQESNDMADATSELSLQDQDDGGVSLVDRSRTLTGDASGKDSPATPDALAPAAEPLSTREIDEAFRKAFLYGVHEHITSNSGQSNYGLDFPLTQSFVMSTLIQPFLPIFTPEDGKQLQIKNTSFKGLKKFIKSLDKEQIIKAKDKPNETLILDIDFKDAAITEFKPYRLPKKETASGTAQGRGTTATTTLSDADPSIGQQLSLRTVYKVPERLAVLFDPPQPNDLVSGSELKSAVSSYIDRHTLASPTNKRLAKLDPFLCDALFNGTSSLDAQVRAQGSVARDALADRAVAACTAHWTLTRKPPTGDITVSKPKPGAPPRIKVTLETRSGNKTATKISGLERFGVSPGLLADELRRSCAGSTSVEPLTGASPKDGLMEVMVQGPQKDAVVKALEKRGVKGAWVEVVDKVKKKK</sequence>
<gene>
    <name evidence="3" type="ORF">K461DRAFT_221422</name>
</gene>
<feature type="domain" description="SUI1" evidence="2">
    <location>
        <begin position="548"/>
        <end position="624"/>
    </location>
</feature>
<dbReference type="CDD" id="cd11608">
    <property type="entry name" value="eIF2D_C"/>
    <property type="match status" value="1"/>
</dbReference>
<dbReference type="InterPro" id="IPR036885">
    <property type="entry name" value="SWIB_MDM2_dom_sf"/>
</dbReference>
<dbReference type="Gene3D" id="3.10.400.20">
    <property type="match status" value="1"/>
</dbReference>
<dbReference type="InterPro" id="IPR015947">
    <property type="entry name" value="PUA-like_sf"/>
</dbReference>
<keyword evidence="4" id="KW-1185">Reference proteome</keyword>
<dbReference type="Pfam" id="PF01253">
    <property type="entry name" value="SUI1"/>
    <property type="match status" value="1"/>
</dbReference>
<dbReference type="SUPFAM" id="SSF47592">
    <property type="entry name" value="SWIB/MDM2 domain"/>
    <property type="match status" value="1"/>
</dbReference>
<comment type="caution">
    <text evidence="3">The sequence shown here is derived from an EMBL/GenBank/DDBJ whole genome shotgun (WGS) entry which is preliminary data.</text>
</comment>
<dbReference type="AlphaFoldDB" id="A0A9P4J6C7"/>
<dbReference type="InterPro" id="IPR001950">
    <property type="entry name" value="SUI1"/>
</dbReference>
<keyword evidence="3" id="KW-0648">Protein biosynthesis</keyword>
<dbReference type="EMBL" id="ML996082">
    <property type="protein sequence ID" value="KAF2156203.1"/>
    <property type="molecule type" value="Genomic_DNA"/>
</dbReference>
<organism evidence="3 4">
    <name type="scientific">Myriangium duriaei CBS 260.36</name>
    <dbReference type="NCBI Taxonomy" id="1168546"/>
    <lineage>
        <taxon>Eukaryota</taxon>
        <taxon>Fungi</taxon>
        <taxon>Dikarya</taxon>
        <taxon>Ascomycota</taxon>
        <taxon>Pezizomycotina</taxon>
        <taxon>Dothideomycetes</taxon>
        <taxon>Dothideomycetidae</taxon>
        <taxon>Myriangiales</taxon>
        <taxon>Myriangiaceae</taxon>
        <taxon>Myriangium</taxon>
    </lineage>
</organism>
<dbReference type="CDD" id="cd21156">
    <property type="entry name" value="PUA_eIF2d-like"/>
    <property type="match status" value="1"/>
</dbReference>
<dbReference type="SUPFAM" id="SSF88697">
    <property type="entry name" value="PUA domain-like"/>
    <property type="match status" value="1"/>
</dbReference>
<protein>
    <submittedName>
        <fullName evidence="3">Eukaryotic translation initiation factor SUI1 family protein</fullName>
    </submittedName>
</protein>
<name>A0A9P4J6C7_9PEZI</name>
<dbReference type="OrthoDB" id="199771at2759"/>
<dbReference type="PROSITE" id="PS50890">
    <property type="entry name" value="PUA"/>
    <property type="match status" value="1"/>
</dbReference>
<evidence type="ECO:0000256" key="1">
    <source>
        <dbReference type="SAM" id="MobiDB-lite"/>
    </source>
</evidence>
<dbReference type="PANTHER" id="PTHR12217">
    <property type="entry name" value="EUKARYOTIC TRANSLATION INITIATION FACTOR 2D"/>
    <property type="match status" value="1"/>
</dbReference>
<dbReference type="Pfam" id="PF26292">
    <property type="entry name" value="PUA_elF2D"/>
    <property type="match status" value="1"/>
</dbReference>
<dbReference type="SUPFAM" id="SSF55159">
    <property type="entry name" value="eIF1-like"/>
    <property type="match status" value="1"/>
</dbReference>
<dbReference type="GO" id="GO:0003743">
    <property type="term" value="F:translation initiation factor activity"/>
    <property type="evidence" value="ECO:0007669"/>
    <property type="project" value="UniProtKB-KW"/>
</dbReference>
<dbReference type="Pfam" id="PF26291">
    <property type="entry name" value="SWIB_eIF2D"/>
    <property type="match status" value="1"/>
</dbReference>
<keyword evidence="3" id="KW-0396">Initiation factor</keyword>
<dbReference type="InterPro" id="IPR036877">
    <property type="entry name" value="SUI1_dom_sf"/>
</dbReference>
<accession>A0A9P4J6C7</accession>
<feature type="region of interest" description="Disordered" evidence="1">
    <location>
        <begin position="228"/>
        <end position="283"/>
    </location>
</feature>
<evidence type="ECO:0000259" key="2">
    <source>
        <dbReference type="PROSITE" id="PS50296"/>
    </source>
</evidence>
<evidence type="ECO:0000313" key="3">
    <source>
        <dbReference type="EMBL" id="KAF2156203.1"/>
    </source>
</evidence>
<dbReference type="InterPro" id="IPR039759">
    <property type="entry name" value="eIF2D_SUI1"/>
</dbReference>
<reference evidence="3" key="1">
    <citation type="journal article" date="2020" name="Stud. Mycol.">
        <title>101 Dothideomycetes genomes: a test case for predicting lifestyles and emergence of pathogens.</title>
        <authorList>
            <person name="Haridas S."/>
            <person name="Albert R."/>
            <person name="Binder M."/>
            <person name="Bloem J."/>
            <person name="Labutti K."/>
            <person name="Salamov A."/>
            <person name="Andreopoulos B."/>
            <person name="Baker S."/>
            <person name="Barry K."/>
            <person name="Bills G."/>
            <person name="Bluhm B."/>
            <person name="Cannon C."/>
            <person name="Castanera R."/>
            <person name="Culley D."/>
            <person name="Daum C."/>
            <person name="Ezra D."/>
            <person name="Gonzalez J."/>
            <person name="Henrissat B."/>
            <person name="Kuo A."/>
            <person name="Liang C."/>
            <person name="Lipzen A."/>
            <person name="Lutzoni F."/>
            <person name="Magnuson J."/>
            <person name="Mondo S."/>
            <person name="Nolan M."/>
            <person name="Ohm R."/>
            <person name="Pangilinan J."/>
            <person name="Park H.-J."/>
            <person name="Ramirez L."/>
            <person name="Alfaro M."/>
            <person name="Sun H."/>
            <person name="Tritt A."/>
            <person name="Yoshinaga Y."/>
            <person name="Zwiers L.-H."/>
            <person name="Turgeon B."/>
            <person name="Goodwin S."/>
            <person name="Spatafora J."/>
            <person name="Crous P."/>
            <person name="Grigoriev I."/>
        </authorList>
    </citation>
    <scope>NUCLEOTIDE SEQUENCE</scope>
    <source>
        <strain evidence="3">CBS 260.36</strain>
    </source>
</reference>
<dbReference type="InterPro" id="IPR048248">
    <property type="entry name" value="PUA_eIF2d-like"/>
</dbReference>
<dbReference type="FunFam" id="3.30.780.10:FF:000008">
    <property type="entry name" value="eukaryotic translation initiation factor 2D"/>
    <property type="match status" value="1"/>
</dbReference>
<dbReference type="InterPro" id="IPR057429">
    <property type="entry name" value="WH_eIF2D"/>
</dbReference>
<dbReference type="Proteomes" id="UP000799439">
    <property type="component" value="Unassembled WGS sequence"/>
</dbReference>
<dbReference type="PANTHER" id="PTHR12217:SF4">
    <property type="entry name" value="EUKARYOTIC TRANSLATION INITIATION FACTOR 2D"/>
    <property type="match status" value="1"/>
</dbReference>
<evidence type="ECO:0000313" key="4">
    <source>
        <dbReference type="Proteomes" id="UP000799439"/>
    </source>
</evidence>